<dbReference type="InterPro" id="IPR029063">
    <property type="entry name" value="SAM-dependent_MTases_sf"/>
</dbReference>
<dbReference type="RefSeq" id="XP_025347287.1">
    <property type="nucleotide sequence ID" value="XM_025492789.1"/>
</dbReference>
<evidence type="ECO:0000313" key="2">
    <source>
        <dbReference type="EMBL" id="PWN20127.1"/>
    </source>
</evidence>
<dbReference type="Gene3D" id="3.40.50.150">
    <property type="entry name" value="Vaccinia Virus protein VP39"/>
    <property type="match status" value="1"/>
</dbReference>
<keyword evidence="3" id="KW-1185">Reference proteome</keyword>
<organism evidence="2 3">
    <name type="scientific">Pseudomicrostroma glucosiphilum</name>
    <dbReference type="NCBI Taxonomy" id="1684307"/>
    <lineage>
        <taxon>Eukaryota</taxon>
        <taxon>Fungi</taxon>
        <taxon>Dikarya</taxon>
        <taxon>Basidiomycota</taxon>
        <taxon>Ustilaginomycotina</taxon>
        <taxon>Exobasidiomycetes</taxon>
        <taxon>Microstromatales</taxon>
        <taxon>Microstromatales incertae sedis</taxon>
        <taxon>Pseudomicrostroma</taxon>
    </lineage>
</organism>
<gene>
    <name evidence="2" type="ORF">BCV69DRAFT_283661</name>
</gene>
<evidence type="ECO:0000256" key="1">
    <source>
        <dbReference type="SAM" id="MobiDB-lite"/>
    </source>
</evidence>
<dbReference type="OrthoDB" id="411785at2759"/>
<dbReference type="GeneID" id="37014523"/>
<feature type="compositionally biased region" description="Basic and acidic residues" evidence="1">
    <location>
        <begin position="64"/>
        <end position="75"/>
    </location>
</feature>
<feature type="region of interest" description="Disordered" evidence="1">
    <location>
        <begin position="1"/>
        <end position="52"/>
    </location>
</feature>
<dbReference type="Proteomes" id="UP000245942">
    <property type="component" value="Unassembled WGS sequence"/>
</dbReference>
<feature type="compositionally biased region" description="Low complexity" evidence="1">
    <location>
        <begin position="13"/>
        <end position="40"/>
    </location>
</feature>
<reference evidence="2 3" key="1">
    <citation type="journal article" date="2018" name="Mol. Biol. Evol.">
        <title>Broad Genomic Sampling Reveals a Smut Pathogenic Ancestry of the Fungal Clade Ustilaginomycotina.</title>
        <authorList>
            <person name="Kijpornyongpan T."/>
            <person name="Mondo S.J."/>
            <person name="Barry K."/>
            <person name="Sandor L."/>
            <person name="Lee J."/>
            <person name="Lipzen A."/>
            <person name="Pangilinan J."/>
            <person name="LaButti K."/>
            <person name="Hainaut M."/>
            <person name="Henrissat B."/>
            <person name="Grigoriev I.V."/>
            <person name="Spatafora J.W."/>
            <person name="Aime M.C."/>
        </authorList>
    </citation>
    <scope>NUCLEOTIDE SEQUENCE [LARGE SCALE GENOMIC DNA]</scope>
    <source>
        <strain evidence="2 3">MCA 4718</strain>
    </source>
</reference>
<sequence length="429" mass="47309">MATPGCGVNPSDGAGESSSNIAAAAAAAGESSMGSQPQRRAQTRRRPRRDDFWSREYWEERFSLEPSILRDEKEPSSAVQEQVDGHSGKVNGQEEGERKGEGEAFEWLGAGEELLTRLVEGLERRSRVNDGVGKSTQEIAKGVEAVGHQDGPLVLHIGCGSSDVGCRMRGMWEERARTRKLQQRPWALERIMNLDYAPSSLVLTRQQELQRFGDVKMQHVVADLLSLPSLLAVLPLPPTSPEIPGQETQQQLIVDAIYDKSTADAISTGPDFVLLPQSLRQPGGASTSGWSFLDGWAVKAPEEEMYEELNGYRRSRPPTSRKIRDPNEIVLEPVEMLAYNLAAVTQPGGIWAALSYSATRFDFLETESRKLSMSSEAEQTGKLTSLTALWQVESKWSVEAPGDGNGKKDVHAPEVRHWCFLLRRTGVTP</sequence>
<name>A0A316U4E4_9BASI</name>
<protein>
    <submittedName>
        <fullName evidence="2">Uncharacterized protein</fullName>
    </submittedName>
</protein>
<feature type="region of interest" description="Disordered" evidence="1">
    <location>
        <begin position="64"/>
        <end position="100"/>
    </location>
</feature>
<dbReference type="STRING" id="1684307.A0A316U4E4"/>
<accession>A0A316U4E4</accession>
<dbReference type="AlphaFoldDB" id="A0A316U4E4"/>
<proteinExistence type="predicted"/>
<dbReference type="EMBL" id="KZ819329">
    <property type="protein sequence ID" value="PWN20127.1"/>
    <property type="molecule type" value="Genomic_DNA"/>
</dbReference>
<evidence type="ECO:0000313" key="3">
    <source>
        <dbReference type="Proteomes" id="UP000245942"/>
    </source>
</evidence>